<dbReference type="EMBL" id="KN847901">
    <property type="protein sequence ID" value="KIR40905.1"/>
    <property type="molecule type" value="Genomic_DNA"/>
</dbReference>
<accession>A0A0D0V7L1</accession>
<evidence type="ECO:0000313" key="1">
    <source>
        <dbReference type="EMBL" id="KIR40905.1"/>
    </source>
</evidence>
<dbReference type="Proteomes" id="UP000053392">
    <property type="component" value="Unassembled WGS sequence"/>
</dbReference>
<protein>
    <submittedName>
        <fullName evidence="1">Uncharacterized protein</fullName>
    </submittedName>
</protein>
<name>A0A0D0V7L1_9TREE</name>
<evidence type="ECO:0000313" key="2">
    <source>
        <dbReference type="Proteomes" id="UP000053392"/>
    </source>
</evidence>
<organism evidence="1 2">
    <name type="scientific">Cryptococcus deuterogattii Ram5</name>
    <dbReference type="NCBI Taxonomy" id="1296110"/>
    <lineage>
        <taxon>Eukaryota</taxon>
        <taxon>Fungi</taxon>
        <taxon>Dikarya</taxon>
        <taxon>Basidiomycota</taxon>
        <taxon>Agaricomycotina</taxon>
        <taxon>Tremellomycetes</taxon>
        <taxon>Tremellales</taxon>
        <taxon>Cryptococcaceae</taxon>
        <taxon>Cryptococcus</taxon>
        <taxon>Cryptococcus gattii species complex</taxon>
    </lineage>
</organism>
<reference evidence="1 2" key="1">
    <citation type="submission" date="2015-01" db="EMBL/GenBank/DDBJ databases">
        <title>The Genome Sequence of Cryptococcus gattii Ram5.</title>
        <authorList>
            <consortium name="The Broad Institute Genomics Platform"/>
            <person name="Cuomo C."/>
            <person name="Litvintseva A."/>
            <person name="Chen Y."/>
            <person name="Heitman J."/>
            <person name="Sun S."/>
            <person name="Springer D."/>
            <person name="Dromer F."/>
            <person name="Young S."/>
            <person name="Zeng Q."/>
            <person name="Gargeya S."/>
            <person name="Abouelleil A."/>
            <person name="Alvarado L."/>
            <person name="Chapman S.B."/>
            <person name="Gainer-Dewar J."/>
            <person name="Goldberg J."/>
            <person name="Griggs A."/>
            <person name="Gujja S."/>
            <person name="Hansen M."/>
            <person name="Howarth C."/>
            <person name="Imamovic A."/>
            <person name="Larimer J."/>
            <person name="Murphy C."/>
            <person name="Naylor J."/>
            <person name="Pearson M."/>
            <person name="Priest M."/>
            <person name="Roberts A."/>
            <person name="Saif S."/>
            <person name="Shea T."/>
            <person name="Sykes S."/>
            <person name="Wortman J."/>
            <person name="Nusbaum C."/>
            <person name="Birren B."/>
        </authorList>
    </citation>
    <scope>NUCLEOTIDE SEQUENCE [LARGE SCALE GENOMIC DNA]</scope>
    <source>
        <strain evidence="1 2">Ram5</strain>
    </source>
</reference>
<dbReference type="AlphaFoldDB" id="A0A0D0V7L1"/>
<proteinExistence type="predicted"/>
<keyword evidence="2" id="KW-1185">Reference proteome</keyword>
<dbReference type="HOGENOM" id="CLU_3106272_0_0_1"/>
<gene>
    <name evidence="1" type="ORF">I313_02851</name>
</gene>
<sequence>MPSREFGEDDRRSSKANRFGEINVWVVWRGFGACEALNDQSDLLEAPDSWQ</sequence>